<sequence length="175" mass="19037">MAGQSYSSRQDTYLKNQERGSQDLQQKGQEAIQNFKHFLHRKTPSSSNLVAFLTVFPLGAFLLGLSVLSFIGSVIGLAVTTPLFILFSPVIIPAILTIGLANLGFLASGAFGITALSAFSWIINFFRGFRVGGTGTDMEHVSRWAYEKAGDMGQRVKEMGQEITGKARESVRNDG</sequence>
<evidence type="ECO:0000256" key="7">
    <source>
        <dbReference type="ARBA" id="ARBA00022989"/>
    </source>
</evidence>
<dbReference type="GO" id="GO:0016020">
    <property type="term" value="C:membrane"/>
    <property type="evidence" value="ECO:0007669"/>
    <property type="project" value="UniProtKB-SubCell"/>
</dbReference>
<dbReference type="KEGG" id="soe:110799631"/>
<evidence type="ECO:0000256" key="8">
    <source>
        <dbReference type="ARBA" id="ARBA00023136"/>
    </source>
</evidence>
<comment type="function">
    <text evidence="1">May have a structural role to stabilize the lipid body during desiccation of the seed by preventing coalescence of the oil. Probably interacts with both lipid and phospholipid moieties of lipid bodies. May also provide recognition signals for specific lipase anchorage in lipolysis during seedling growth.</text>
</comment>
<evidence type="ECO:0000313" key="11">
    <source>
        <dbReference type="RefSeq" id="XP_021860605.2"/>
    </source>
</evidence>
<gene>
    <name evidence="11" type="primary">LOC110799631</name>
</gene>
<evidence type="ECO:0000256" key="1">
    <source>
        <dbReference type="ARBA" id="ARBA00002582"/>
    </source>
</evidence>
<keyword evidence="10" id="KW-1185">Reference proteome</keyword>
<dbReference type="GO" id="GO:0050826">
    <property type="term" value="P:response to freezing"/>
    <property type="evidence" value="ECO:0000318"/>
    <property type="project" value="GO_Central"/>
</dbReference>
<keyword evidence="8 9" id="KW-0472">Membrane</keyword>
<dbReference type="PANTHER" id="PTHR33203:SF44">
    <property type="entry name" value="OLEOSIN 20.3 KDA"/>
    <property type="match status" value="1"/>
</dbReference>
<dbReference type="GO" id="GO:0019915">
    <property type="term" value="P:lipid storage"/>
    <property type="evidence" value="ECO:0000318"/>
    <property type="project" value="GO_Central"/>
</dbReference>
<evidence type="ECO:0000256" key="5">
    <source>
        <dbReference type="ARBA" id="ARBA00022677"/>
    </source>
</evidence>
<dbReference type="GO" id="GO:0010344">
    <property type="term" value="P:seed oilbody biogenesis"/>
    <property type="evidence" value="ECO:0000318"/>
    <property type="project" value="GO_Central"/>
</dbReference>
<accession>A0A9R0K6S8</accession>
<evidence type="ECO:0000256" key="3">
    <source>
        <dbReference type="ARBA" id="ARBA00004502"/>
    </source>
</evidence>
<organism evidence="10 11">
    <name type="scientific">Spinacia oleracea</name>
    <name type="common">Spinach</name>
    <dbReference type="NCBI Taxonomy" id="3562"/>
    <lineage>
        <taxon>Eukaryota</taxon>
        <taxon>Viridiplantae</taxon>
        <taxon>Streptophyta</taxon>
        <taxon>Embryophyta</taxon>
        <taxon>Tracheophyta</taxon>
        <taxon>Spermatophyta</taxon>
        <taxon>Magnoliopsida</taxon>
        <taxon>eudicotyledons</taxon>
        <taxon>Gunneridae</taxon>
        <taxon>Pentapetalae</taxon>
        <taxon>Caryophyllales</taxon>
        <taxon>Chenopodiaceae</taxon>
        <taxon>Chenopodioideae</taxon>
        <taxon>Anserineae</taxon>
        <taxon>Spinacia</taxon>
    </lineage>
</organism>
<evidence type="ECO:0000256" key="6">
    <source>
        <dbReference type="ARBA" id="ARBA00022692"/>
    </source>
</evidence>
<reference evidence="11" key="2">
    <citation type="submission" date="2025-08" db="UniProtKB">
        <authorList>
            <consortium name="RefSeq"/>
        </authorList>
    </citation>
    <scope>IDENTIFICATION</scope>
    <source>
        <tissue evidence="11">Leaf</tissue>
    </source>
</reference>
<evidence type="ECO:0000313" key="10">
    <source>
        <dbReference type="Proteomes" id="UP000813463"/>
    </source>
</evidence>
<evidence type="ECO:0000256" key="2">
    <source>
        <dbReference type="ARBA" id="ARBA00004141"/>
    </source>
</evidence>
<dbReference type="Pfam" id="PF01277">
    <property type="entry name" value="Oleosin"/>
    <property type="match status" value="1"/>
</dbReference>
<feature type="transmembrane region" description="Helical" evidence="9">
    <location>
        <begin position="49"/>
        <end position="68"/>
    </location>
</feature>
<name>A0A9R0K6S8_SPIOL</name>
<reference evidence="10" key="1">
    <citation type="journal article" date="2021" name="Nat. Commun.">
        <title>Genomic analyses provide insights into spinach domestication and the genetic basis of agronomic traits.</title>
        <authorList>
            <person name="Cai X."/>
            <person name="Sun X."/>
            <person name="Xu C."/>
            <person name="Sun H."/>
            <person name="Wang X."/>
            <person name="Ge C."/>
            <person name="Zhang Z."/>
            <person name="Wang Q."/>
            <person name="Fei Z."/>
            <person name="Jiao C."/>
            <person name="Wang Q."/>
        </authorList>
    </citation>
    <scope>NUCLEOTIDE SEQUENCE [LARGE SCALE GENOMIC DNA]</scope>
    <source>
        <strain evidence="10">cv. Varoflay</strain>
    </source>
</reference>
<comment type="similarity">
    <text evidence="4">Belongs to the oleosin family.</text>
</comment>
<evidence type="ECO:0000256" key="4">
    <source>
        <dbReference type="ARBA" id="ARBA00010858"/>
    </source>
</evidence>
<comment type="subcellular location">
    <subcellularLocation>
        <location evidence="3">Lipid droplet</location>
    </subcellularLocation>
    <subcellularLocation>
        <location evidence="2">Membrane</location>
        <topology evidence="2">Multi-pass membrane protein</topology>
    </subcellularLocation>
</comment>
<keyword evidence="7 9" id="KW-1133">Transmembrane helix</keyword>
<protein>
    <submittedName>
        <fullName evidence="11">Oleosin H2-like</fullName>
    </submittedName>
</protein>
<feature type="transmembrane region" description="Helical" evidence="9">
    <location>
        <begin position="74"/>
        <end position="96"/>
    </location>
</feature>
<dbReference type="AlphaFoldDB" id="A0A9R0K6S8"/>
<dbReference type="GeneID" id="110799631"/>
<feature type="transmembrane region" description="Helical" evidence="9">
    <location>
        <begin position="103"/>
        <end position="123"/>
    </location>
</feature>
<dbReference type="PANTHER" id="PTHR33203">
    <property type="entry name" value="OLEOSIN"/>
    <property type="match status" value="1"/>
</dbReference>
<proteinExistence type="inferred from homology"/>
<dbReference type="Proteomes" id="UP000813463">
    <property type="component" value="Chromosome 5"/>
</dbReference>
<dbReference type="RefSeq" id="XP_021860605.2">
    <property type="nucleotide sequence ID" value="XM_022004913.2"/>
</dbReference>
<evidence type="ECO:0000256" key="9">
    <source>
        <dbReference type="SAM" id="Phobius"/>
    </source>
</evidence>
<keyword evidence="5" id="KW-0551">Lipid droplet</keyword>
<dbReference type="GO" id="GO:0012511">
    <property type="term" value="C:monolayer-surrounded lipid storage body"/>
    <property type="evidence" value="ECO:0000318"/>
    <property type="project" value="GO_Central"/>
</dbReference>
<dbReference type="InterPro" id="IPR000136">
    <property type="entry name" value="Oleosin"/>
</dbReference>
<keyword evidence="6 9" id="KW-0812">Transmembrane</keyword>